<dbReference type="InterPro" id="IPR053144">
    <property type="entry name" value="Acetyltransferase_Butenolide"/>
</dbReference>
<dbReference type="EMBL" id="JBHUHY010000004">
    <property type="protein sequence ID" value="MFD2186807.1"/>
    <property type="molecule type" value="Genomic_DNA"/>
</dbReference>
<organism evidence="2 3">
    <name type="scientific">Aquimarina celericrescens</name>
    <dbReference type="NCBI Taxonomy" id="1964542"/>
    <lineage>
        <taxon>Bacteria</taxon>
        <taxon>Pseudomonadati</taxon>
        <taxon>Bacteroidota</taxon>
        <taxon>Flavobacteriia</taxon>
        <taxon>Flavobacteriales</taxon>
        <taxon>Flavobacteriaceae</taxon>
        <taxon>Aquimarina</taxon>
    </lineage>
</organism>
<dbReference type="InterPro" id="IPR016181">
    <property type="entry name" value="Acyl_CoA_acyltransferase"/>
</dbReference>
<dbReference type="PANTHER" id="PTHR43233">
    <property type="entry name" value="FAMILY N-ACETYLTRANSFERASE, PUTATIVE (AFU_ORTHOLOGUE AFUA_6G03350)-RELATED"/>
    <property type="match status" value="1"/>
</dbReference>
<evidence type="ECO:0000313" key="2">
    <source>
        <dbReference type="EMBL" id="MFD2186807.1"/>
    </source>
</evidence>
<dbReference type="EC" id="2.3.-.-" evidence="2"/>
<gene>
    <name evidence="2" type="ORF">ACFSJT_08395</name>
</gene>
<dbReference type="SUPFAM" id="SSF55729">
    <property type="entry name" value="Acyl-CoA N-acyltransferases (Nat)"/>
    <property type="match status" value="1"/>
</dbReference>
<dbReference type="Pfam" id="PF13508">
    <property type="entry name" value="Acetyltransf_7"/>
    <property type="match status" value="1"/>
</dbReference>
<keyword evidence="2" id="KW-0808">Transferase</keyword>
<keyword evidence="3" id="KW-1185">Reference proteome</keyword>
<protein>
    <submittedName>
        <fullName evidence="2">GNAT family N-acetyltransferase</fullName>
        <ecNumber evidence="2">2.3.-.-</ecNumber>
    </submittedName>
</protein>
<dbReference type="Gene3D" id="3.40.630.30">
    <property type="match status" value="1"/>
</dbReference>
<dbReference type="RefSeq" id="WP_378319804.1">
    <property type="nucleotide sequence ID" value="NZ_JBHUHY010000004.1"/>
</dbReference>
<keyword evidence="2" id="KW-0012">Acyltransferase</keyword>
<name>A0ABW5AWG7_9FLAO</name>
<dbReference type="CDD" id="cd04301">
    <property type="entry name" value="NAT_SF"/>
    <property type="match status" value="1"/>
</dbReference>
<dbReference type="GO" id="GO:0016746">
    <property type="term" value="F:acyltransferase activity"/>
    <property type="evidence" value="ECO:0007669"/>
    <property type="project" value="UniProtKB-KW"/>
</dbReference>
<proteinExistence type="predicted"/>
<feature type="domain" description="N-acetyltransferase" evidence="1">
    <location>
        <begin position="3"/>
        <end position="134"/>
    </location>
</feature>
<comment type="caution">
    <text evidence="2">The sequence shown here is derived from an EMBL/GenBank/DDBJ whole genome shotgun (WGS) entry which is preliminary data.</text>
</comment>
<dbReference type="InterPro" id="IPR000182">
    <property type="entry name" value="GNAT_dom"/>
</dbReference>
<accession>A0ABW5AWG7</accession>
<dbReference type="PROSITE" id="PS51186">
    <property type="entry name" value="GNAT"/>
    <property type="match status" value="1"/>
</dbReference>
<sequence>MSLLISTEKEKLDIDFIHGFLTRSYWAEGRTKEEVQISINRCLNFGVYLASKQVGLARVLTDYTVFAYLMDVFIIEEHRGKGFSKQLMKTIMEHQDLRQIKRWMLITNDAHKLYRSFGFDVIENPSQMMEKVIK</sequence>
<dbReference type="Proteomes" id="UP001597344">
    <property type="component" value="Unassembled WGS sequence"/>
</dbReference>
<reference evidence="3" key="1">
    <citation type="journal article" date="2019" name="Int. J. Syst. Evol. Microbiol.">
        <title>The Global Catalogue of Microorganisms (GCM) 10K type strain sequencing project: providing services to taxonomists for standard genome sequencing and annotation.</title>
        <authorList>
            <consortium name="The Broad Institute Genomics Platform"/>
            <consortium name="The Broad Institute Genome Sequencing Center for Infectious Disease"/>
            <person name="Wu L."/>
            <person name="Ma J."/>
        </authorList>
    </citation>
    <scope>NUCLEOTIDE SEQUENCE [LARGE SCALE GENOMIC DNA]</scope>
    <source>
        <strain evidence="3">DT92</strain>
    </source>
</reference>
<evidence type="ECO:0000259" key="1">
    <source>
        <dbReference type="PROSITE" id="PS51186"/>
    </source>
</evidence>
<dbReference type="PANTHER" id="PTHR43233:SF1">
    <property type="entry name" value="FAMILY N-ACETYLTRANSFERASE, PUTATIVE (AFU_ORTHOLOGUE AFUA_6G03350)-RELATED"/>
    <property type="match status" value="1"/>
</dbReference>
<evidence type="ECO:0000313" key="3">
    <source>
        <dbReference type="Proteomes" id="UP001597344"/>
    </source>
</evidence>